<sequence length="93" mass="10705">MSNQHDQLFCLLQSLKEELTAYTTNNEMIQTLIKEELSDINVALSKWNTGQFGTCEESGESIPSNWLVTIPTLKSSDEWYELRNYVKVSIPFN</sequence>
<organism evidence="1 2">
    <name type="scientific">Heyndrickxia shackletonii</name>
    <dbReference type="NCBI Taxonomy" id="157838"/>
    <lineage>
        <taxon>Bacteria</taxon>
        <taxon>Bacillati</taxon>
        <taxon>Bacillota</taxon>
        <taxon>Bacilli</taxon>
        <taxon>Bacillales</taxon>
        <taxon>Bacillaceae</taxon>
        <taxon>Heyndrickxia</taxon>
    </lineage>
</organism>
<gene>
    <name evidence="1" type="ORF">AN964_15115</name>
</gene>
<protein>
    <recommendedName>
        <fullName evidence="3">DksA C4-type domain-containing protein</fullName>
    </recommendedName>
</protein>
<accession>A0A0Q3WZE2</accession>
<keyword evidence="2" id="KW-1185">Reference proteome</keyword>
<dbReference type="AlphaFoldDB" id="A0A0Q3WZE2"/>
<reference evidence="1 2" key="1">
    <citation type="submission" date="2015-09" db="EMBL/GenBank/DDBJ databases">
        <title>Genome sequencing project for genomic taxonomy and phylogenomics of Bacillus-like bacteria.</title>
        <authorList>
            <person name="Liu B."/>
            <person name="Wang J."/>
            <person name="Zhu Y."/>
            <person name="Liu G."/>
            <person name="Chen Q."/>
            <person name="Chen Z."/>
            <person name="Lan J."/>
            <person name="Che J."/>
            <person name="Ge C."/>
            <person name="Shi H."/>
            <person name="Pan Z."/>
            <person name="Liu X."/>
        </authorList>
    </citation>
    <scope>NUCLEOTIDE SEQUENCE [LARGE SCALE GENOMIC DNA]</scope>
    <source>
        <strain evidence="1 2">LMG 18435</strain>
    </source>
</reference>
<evidence type="ECO:0008006" key="3">
    <source>
        <dbReference type="Google" id="ProtNLM"/>
    </source>
</evidence>
<name>A0A0Q3WZE2_9BACI</name>
<comment type="caution">
    <text evidence="1">The sequence shown here is derived from an EMBL/GenBank/DDBJ whole genome shotgun (WGS) entry which is preliminary data.</text>
</comment>
<proteinExistence type="predicted"/>
<dbReference type="Gene3D" id="1.20.120.910">
    <property type="entry name" value="DksA, coiled-coil domain"/>
    <property type="match status" value="1"/>
</dbReference>
<dbReference type="PATRIC" id="fig|157838.3.peg.3349"/>
<dbReference type="STRING" id="157838.AN964_15115"/>
<dbReference type="OrthoDB" id="2875147at2"/>
<dbReference type="RefSeq" id="WP_055740483.1">
    <property type="nucleotide sequence ID" value="NZ_JAAIWL010000003.1"/>
</dbReference>
<evidence type="ECO:0000313" key="1">
    <source>
        <dbReference type="EMBL" id="KQL54701.1"/>
    </source>
</evidence>
<evidence type="ECO:0000313" key="2">
    <source>
        <dbReference type="Proteomes" id="UP000051888"/>
    </source>
</evidence>
<dbReference type="EMBL" id="LJJC01000004">
    <property type="protein sequence ID" value="KQL54701.1"/>
    <property type="molecule type" value="Genomic_DNA"/>
</dbReference>
<dbReference type="Proteomes" id="UP000051888">
    <property type="component" value="Unassembled WGS sequence"/>
</dbReference>